<gene>
    <name evidence="10" type="ORF">SSPSH_001976</name>
</gene>
<organism evidence="10 11">
    <name type="scientific">Salinisphaera shabanensis E1L3A</name>
    <dbReference type="NCBI Taxonomy" id="1033802"/>
    <lineage>
        <taxon>Bacteria</taxon>
        <taxon>Pseudomonadati</taxon>
        <taxon>Pseudomonadota</taxon>
        <taxon>Gammaproteobacteria</taxon>
        <taxon>Salinisphaerales</taxon>
        <taxon>Salinisphaeraceae</taxon>
        <taxon>Salinisphaera</taxon>
    </lineage>
</organism>
<dbReference type="GO" id="GO:0015288">
    <property type="term" value="F:porin activity"/>
    <property type="evidence" value="ECO:0007669"/>
    <property type="project" value="TreeGrafter"/>
</dbReference>
<comment type="subcellular location">
    <subcellularLocation>
        <location evidence="1">Cell outer membrane</location>
    </subcellularLocation>
</comment>
<keyword evidence="7" id="KW-0998">Cell outer membrane</keyword>
<dbReference type="InterPro" id="IPR003423">
    <property type="entry name" value="OMP_efflux"/>
</dbReference>
<evidence type="ECO:0000256" key="4">
    <source>
        <dbReference type="ARBA" id="ARBA00022452"/>
    </source>
</evidence>
<dbReference type="GO" id="GO:0009279">
    <property type="term" value="C:cell outer membrane"/>
    <property type="evidence" value="ECO:0007669"/>
    <property type="project" value="UniProtKB-SubCell"/>
</dbReference>
<keyword evidence="6" id="KW-0472">Membrane</keyword>
<keyword evidence="9" id="KW-0732">Signal</keyword>
<dbReference type="PANTHER" id="PTHR30026:SF23">
    <property type="entry name" value="TO APRF-PUTATIVE OUTER MEMBRANE EFFLUX PROTEIN OR SECRETED ALKALINE PHOSPHATASE-RELATED"/>
    <property type="match status" value="1"/>
</dbReference>
<feature type="signal peptide" evidence="9">
    <location>
        <begin position="1"/>
        <end position="23"/>
    </location>
</feature>
<keyword evidence="3" id="KW-0813">Transport</keyword>
<evidence type="ECO:0000256" key="2">
    <source>
        <dbReference type="ARBA" id="ARBA00007613"/>
    </source>
</evidence>
<evidence type="ECO:0000256" key="8">
    <source>
        <dbReference type="SAM" id="Coils"/>
    </source>
</evidence>
<keyword evidence="8" id="KW-0175">Coiled coil</keyword>
<dbReference type="STRING" id="1033802.SSPSH_001976"/>
<dbReference type="PANTHER" id="PTHR30026">
    <property type="entry name" value="OUTER MEMBRANE PROTEIN TOLC"/>
    <property type="match status" value="1"/>
</dbReference>
<feature type="coiled-coil region" evidence="8">
    <location>
        <begin position="233"/>
        <end position="260"/>
    </location>
</feature>
<comment type="caution">
    <text evidence="10">The sequence shown here is derived from an EMBL/GenBank/DDBJ whole genome shotgun (WGS) entry which is preliminary data.</text>
</comment>
<feature type="chain" id="PRO_5004625696" evidence="9">
    <location>
        <begin position="24"/>
        <end position="544"/>
    </location>
</feature>
<dbReference type="GO" id="GO:0015562">
    <property type="term" value="F:efflux transmembrane transporter activity"/>
    <property type="evidence" value="ECO:0007669"/>
    <property type="project" value="InterPro"/>
</dbReference>
<evidence type="ECO:0000256" key="5">
    <source>
        <dbReference type="ARBA" id="ARBA00022692"/>
    </source>
</evidence>
<proteinExistence type="inferred from homology"/>
<evidence type="ECO:0000256" key="7">
    <source>
        <dbReference type="ARBA" id="ARBA00023237"/>
    </source>
</evidence>
<dbReference type="Gene3D" id="1.20.1600.10">
    <property type="entry name" value="Outer membrane efflux proteins (OEP)"/>
    <property type="match status" value="1"/>
</dbReference>
<accession>U2ELS8</accession>
<keyword evidence="5" id="KW-0812">Transmembrane</keyword>
<dbReference type="EMBL" id="AFNV02000012">
    <property type="protein sequence ID" value="ERJ19137.1"/>
    <property type="molecule type" value="Genomic_DNA"/>
</dbReference>
<evidence type="ECO:0000256" key="9">
    <source>
        <dbReference type="SAM" id="SignalP"/>
    </source>
</evidence>
<keyword evidence="4" id="KW-1134">Transmembrane beta strand</keyword>
<evidence type="ECO:0000313" key="10">
    <source>
        <dbReference type="EMBL" id="ERJ19137.1"/>
    </source>
</evidence>
<sequence>MIKTRRSRWTALALLACTAPASALLNPQALVWPEKPLPGQANAEHSTPAQPVRTNDDLAALGALGARNRLELSVEEAVAMAVEHNPSLSAQRLQPLIAGTFAAVERAVFDPSVFARIETSREVAQRVSEDIQQNFDVRNDGEAARAGIRQTLPTGTELELSLEQDLSESNRSPRQASTRVGLTLTQALLSGFGMSSNLVALRQARADTLASAYELRGFIISLVADVETTYWDYLGARRRIEILENALDVAERQSDEARLRIEAGTVARVEQAAFAAEAARRRQDLIDGRAEAARLRIRLLQLISAPDTLHYERAIEPSTEVVTDATPLDLPADYAALAEQRRPELNQARLDVARNELEVVATRNGLLPRLDLFVTLGQTGFARNYGGAYENLDGGDTYDLSGALEFEYPLGNRAGRALEQRAKASVRQARASLDNLERVIEAEVRYALIEAERASAQIEASAATVRLQRETLEAEQARFDVGRSTGLLVAQAQRDLLAAELDRIDSFIAYRQALIDLHVADGSLLTRRLLDAPGELPPTLPWRD</sequence>
<dbReference type="GO" id="GO:1990281">
    <property type="term" value="C:efflux pump complex"/>
    <property type="evidence" value="ECO:0007669"/>
    <property type="project" value="TreeGrafter"/>
</dbReference>
<evidence type="ECO:0000256" key="1">
    <source>
        <dbReference type="ARBA" id="ARBA00004442"/>
    </source>
</evidence>
<dbReference type="InterPro" id="IPR051906">
    <property type="entry name" value="TolC-like"/>
</dbReference>
<evidence type="ECO:0000256" key="3">
    <source>
        <dbReference type="ARBA" id="ARBA00022448"/>
    </source>
</evidence>
<dbReference type="Pfam" id="PF02321">
    <property type="entry name" value="OEP"/>
    <property type="match status" value="2"/>
</dbReference>
<dbReference type="RefSeq" id="WP_006912711.1">
    <property type="nucleotide sequence ID" value="NZ_AFNV02000012.1"/>
</dbReference>
<reference evidence="10 11" key="1">
    <citation type="journal article" date="2011" name="J. Bacteriol.">
        <title>Genome sequence of Salinisphaera shabanensis, a gammaproteobacterium from the harsh, variable environment of the brine-seawater interface of the Shaban Deep in the Red Sea.</title>
        <authorList>
            <person name="Antunes A."/>
            <person name="Alam I."/>
            <person name="Bajic V.B."/>
            <person name="Stingl U."/>
        </authorList>
    </citation>
    <scope>NUCLEOTIDE SEQUENCE [LARGE SCALE GENOMIC DNA]</scope>
    <source>
        <strain evidence="10 11">E1L3A</strain>
    </source>
</reference>
<dbReference type="Proteomes" id="UP000006242">
    <property type="component" value="Unassembled WGS sequence"/>
</dbReference>
<protein>
    <submittedName>
        <fullName evidence="10">Outer membrane efflux protein</fullName>
    </submittedName>
</protein>
<evidence type="ECO:0000256" key="6">
    <source>
        <dbReference type="ARBA" id="ARBA00023136"/>
    </source>
</evidence>
<dbReference type="eggNOG" id="COG1538">
    <property type="taxonomic scope" value="Bacteria"/>
</dbReference>
<dbReference type="AlphaFoldDB" id="U2ELS8"/>
<name>U2ELS8_9GAMM</name>
<dbReference type="SUPFAM" id="SSF56954">
    <property type="entry name" value="Outer membrane efflux proteins (OEP)"/>
    <property type="match status" value="1"/>
</dbReference>
<reference evidence="10 11" key="2">
    <citation type="journal article" date="2013" name="PLoS ONE">
        <title>INDIGO - INtegrated Data Warehouse of MIcrobial GenOmes with Examples from the Red Sea Extremophiles.</title>
        <authorList>
            <person name="Alam I."/>
            <person name="Antunes A."/>
            <person name="Kamau A.A."/>
            <person name="Ba Alawi W."/>
            <person name="Kalkatawi M."/>
            <person name="Stingl U."/>
            <person name="Bajic V.B."/>
        </authorList>
    </citation>
    <scope>NUCLEOTIDE SEQUENCE [LARGE SCALE GENOMIC DNA]</scope>
    <source>
        <strain evidence="10 11">E1L3A</strain>
    </source>
</reference>
<comment type="similarity">
    <text evidence="2">Belongs to the outer membrane factor (OMF) (TC 1.B.17) family.</text>
</comment>
<keyword evidence="11" id="KW-1185">Reference proteome</keyword>
<evidence type="ECO:0000313" key="11">
    <source>
        <dbReference type="Proteomes" id="UP000006242"/>
    </source>
</evidence>